<dbReference type="FunFam" id="3.40.50.970:FF:000004">
    <property type="entry name" value="Transketolase"/>
    <property type="match status" value="1"/>
</dbReference>
<keyword evidence="6 18" id="KW-0808">Transferase</keyword>
<dbReference type="Pfam" id="PF00456">
    <property type="entry name" value="Transketolase_N"/>
    <property type="match status" value="1"/>
</dbReference>
<dbReference type="InterPro" id="IPR020826">
    <property type="entry name" value="Transketolase_BS"/>
</dbReference>
<sequence length="651" mass="69827">MANAIRFLSMDAVQRANSGHPGMPMGMADVATVLFRQFLKYDSQRPDWPDRDRFVLSAGHGSMLLYSLLHLTGYKDMTLEDLKNFRQLGSRTAGHPEYGHAAGIETTTGPLGQGLGNAVGMAMAERLLASRFGADLVDHYTYCLVGDGCLMEGISHEAIALAGHLKLNKLIVLFDDNGISIDGPVTLTDTVDQPKRFEAAGWNTLSVDGHDPKAVAQAIEQAKGSDLPTMIACRTTIGFGAPTKAGSEKTHGAPLGDEEIAGAREKLGWPHEPFVIPADVLDAWRAAGARGAAEATAWDARLAARDPEQRKRFSDQMAGKLPEGWTAALEKFKEEVVANKPKAATRVSSQQVLDCIADALPGLVGGSADLTGSNNTRAKSQQPVTAEDFSGGYVHYGVREHGMAAAMNGLALHGGIIPYGGTFLVFTDYCRPSIRLSALMKQRVVYVMTHDSIGLGEDGPTHQPVEHLASLRAIPNLLVMRPCDAIETAECWQLALEQQDRPSVLALTRQGLPTLRVDSGENYCAHGAYILQTAEDGQRAVTLIASGSEVAIACEARAKLQEMGISAAVVSMPCWELFLEQPAHYRDEVLGPGTLHIALEAASGFGWNRWVGLEGSFVGMTGFGASAPADALYKEFRITADEVVRRVKAAL</sequence>
<evidence type="ECO:0000256" key="1">
    <source>
        <dbReference type="ARBA" id="ARBA00001913"/>
    </source>
</evidence>
<dbReference type="GO" id="GO:0046872">
    <property type="term" value="F:metal ion binding"/>
    <property type="evidence" value="ECO:0007669"/>
    <property type="project" value="UniProtKB-KW"/>
</dbReference>
<feature type="binding site" evidence="16">
    <location>
        <position position="147"/>
    </location>
    <ligand>
        <name>Mg(2+)</name>
        <dbReference type="ChEBI" id="CHEBI:18420"/>
    </ligand>
</feature>
<feature type="binding site" evidence="15">
    <location>
        <position position="148"/>
    </location>
    <ligand>
        <name>thiamine diphosphate</name>
        <dbReference type="ChEBI" id="CHEBI:58937"/>
    </ligand>
</feature>
<evidence type="ECO:0000256" key="7">
    <source>
        <dbReference type="ARBA" id="ARBA00022723"/>
    </source>
</evidence>
<dbReference type="FunFam" id="3.40.50.970:FF:000003">
    <property type="entry name" value="Transketolase"/>
    <property type="match status" value="1"/>
</dbReference>
<evidence type="ECO:0000256" key="10">
    <source>
        <dbReference type="ARBA" id="ARBA00023052"/>
    </source>
</evidence>
<dbReference type="EC" id="2.2.1.1" evidence="5 12"/>
<evidence type="ECO:0000256" key="13">
    <source>
        <dbReference type="PIRSR" id="PIRSR605478-1"/>
    </source>
</evidence>
<feature type="binding site" evidence="15">
    <location>
        <position position="60"/>
    </location>
    <ligand>
        <name>thiamine diphosphate</name>
        <dbReference type="ChEBI" id="CHEBI:58937"/>
    </ligand>
</feature>
<dbReference type="CDD" id="cd07033">
    <property type="entry name" value="TPP_PYR_DXS_TK_like"/>
    <property type="match status" value="1"/>
</dbReference>
<evidence type="ECO:0000256" key="8">
    <source>
        <dbReference type="ARBA" id="ARBA00022837"/>
    </source>
</evidence>
<feature type="binding site" evidence="14">
    <location>
        <position position="458"/>
    </location>
    <ligand>
        <name>substrate</name>
    </ligand>
</feature>
<evidence type="ECO:0000256" key="2">
    <source>
        <dbReference type="ARBA" id="ARBA00001941"/>
    </source>
</evidence>
<dbReference type="GO" id="GO:0005829">
    <property type="term" value="C:cytosol"/>
    <property type="evidence" value="ECO:0007669"/>
    <property type="project" value="TreeGrafter"/>
</dbReference>
<dbReference type="InterPro" id="IPR055152">
    <property type="entry name" value="Transketolase-like_C_2"/>
</dbReference>
<comment type="function">
    <text evidence="18">Catalyzes the transfer of a two-carbon ketol group from a ketose donor to an aldose acceptor, via a covalent intermediate with the cofactor thiamine pyrophosphate.</text>
</comment>
<evidence type="ECO:0000256" key="9">
    <source>
        <dbReference type="ARBA" id="ARBA00022842"/>
    </source>
</evidence>
<evidence type="ECO:0000256" key="15">
    <source>
        <dbReference type="PIRSR" id="PIRSR605478-3"/>
    </source>
</evidence>
<dbReference type="FunFam" id="3.40.50.920:FF:000003">
    <property type="entry name" value="Transketolase"/>
    <property type="match status" value="1"/>
</dbReference>
<name>A0A839SUZ5_9PROT</name>
<dbReference type="Pfam" id="PF22613">
    <property type="entry name" value="Transketolase_C_1"/>
    <property type="match status" value="1"/>
</dbReference>
<comment type="similarity">
    <text evidence="3 18">Belongs to the transketolase family.</text>
</comment>
<accession>A0A839SUZ5</accession>
<feature type="site" description="Important for catalytic activity" evidence="17">
    <location>
        <position position="251"/>
    </location>
</feature>
<dbReference type="GO" id="GO:0004802">
    <property type="term" value="F:transketolase activity"/>
    <property type="evidence" value="ECO:0007669"/>
    <property type="project" value="UniProtKB-UniRule"/>
</dbReference>
<feature type="binding site" evidence="16">
    <location>
        <position position="177"/>
    </location>
    <ligand>
        <name>Mg(2+)</name>
        <dbReference type="ChEBI" id="CHEBI:18420"/>
    </ligand>
</feature>
<comment type="cofactor">
    <cofactor evidence="2">
        <name>Co(2+)</name>
        <dbReference type="ChEBI" id="CHEBI:48828"/>
    </cofactor>
</comment>
<comment type="cofactor">
    <cofactor evidence="16">
        <name>Mg(2+)</name>
        <dbReference type="ChEBI" id="CHEBI:18420"/>
    </cofactor>
    <text evidence="16">Binds 1 Mg(2+) ion per subunit. Can also utilize other divalent metal cations, such as Ca(2+), Mn(2+) and Co(2+).</text>
</comment>
<dbReference type="CDD" id="cd02012">
    <property type="entry name" value="TPP_TK"/>
    <property type="match status" value="1"/>
</dbReference>
<evidence type="ECO:0000256" key="6">
    <source>
        <dbReference type="ARBA" id="ARBA00022679"/>
    </source>
</evidence>
<reference evidence="20 21" key="1">
    <citation type="submission" date="2020-08" db="EMBL/GenBank/DDBJ databases">
        <title>Genomic Encyclopedia of Type Strains, Phase III (KMG-III): the genomes of soil and plant-associated and newly described type strains.</title>
        <authorList>
            <person name="Whitman W."/>
        </authorList>
    </citation>
    <scope>NUCLEOTIDE SEQUENCE [LARGE SCALE GENOMIC DNA]</scope>
    <source>
        <strain evidence="20 21">CECT 8803</strain>
    </source>
</reference>
<comment type="catalytic activity">
    <reaction evidence="11 18">
        <text>D-sedoheptulose 7-phosphate + D-glyceraldehyde 3-phosphate = aldehydo-D-ribose 5-phosphate + D-xylulose 5-phosphate</text>
        <dbReference type="Rhea" id="RHEA:10508"/>
        <dbReference type="ChEBI" id="CHEBI:57483"/>
        <dbReference type="ChEBI" id="CHEBI:57737"/>
        <dbReference type="ChEBI" id="CHEBI:58273"/>
        <dbReference type="ChEBI" id="CHEBI:59776"/>
        <dbReference type="EC" id="2.2.1.1"/>
    </reaction>
</comment>
<dbReference type="EMBL" id="JACHXA010000002">
    <property type="protein sequence ID" value="MBB3064805.1"/>
    <property type="molecule type" value="Genomic_DNA"/>
</dbReference>
<evidence type="ECO:0000256" key="3">
    <source>
        <dbReference type="ARBA" id="ARBA00007131"/>
    </source>
</evidence>
<dbReference type="InterPro" id="IPR049557">
    <property type="entry name" value="Transketolase_CS"/>
</dbReference>
<feature type="binding site" evidence="15">
    <location>
        <position position="426"/>
    </location>
    <ligand>
        <name>thiamine diphosphate</name>
        <dbReference type="ChEBI" id="CHEBI:58937"/>
    </ligand>
</feature>
<feature type="binding site" evidence="15">
    <location>
        <begin position="109"/>
        <end position="111"/>
    </location>
    <ligand>
        <name>thiamine diphosphate</name>
        <dbReference type="ChEBI" id="CHEBI:58937"/>
    </ligand>
</feature>
<dbReference type="SUPFAM" id="SSF52922">
    <property type="entry name" value="TK C-terminal domain-like"/>
    <property type="match status" value="1"/>
</dbReference>
<evidence type="ECO:0000256" key="12">
    <source>
        <dbReference type="NCBIfam" id="TIGR00232"/>
    </source>
</evidence>
<dbReference type="Pfam" id="PF02779">
    <property type="entry name" value="Transket_pyr"/>
    <property type="match status" value="1"/>
</dbReference>
<dbReference type="Gene3D" id="3.40.50.920">
    <property type="match status" value="1"/>
</dbReference>
<evidence type="ECO:0000256" key="14">
    <source>
        <dbReference type="PIRSR" id="PIRSR605478-2"/>
    </source>
</evidence>
<comment type="cofactor">
    <cofactor evidence="1">
        <name>Ca(2+)</name>
        <dbReference type="ChEBI" id="CHEBI:29108"/>
    </cofactor>
</comment>
<dbReference type="InterPro" id="IPR005478">
    <property type="entry name" value="Transketolase_bac-like"/>
</dbReference>
<dbReference type="GO" id="GO:0009052">
    <property type="term" value="P:pentose-phosphate shunt, non-oxidative branch"/>
    <property type="evidence" value="ECO:0007669"/>
    <property type="project" value="UniProtKB-ARBA"/>
</dbReference>
<feature type="binding site" evidence="15">
    <location>
        <position position="177"/>
    </location>
    <ligand>
        <name>thiamine diphosphate</name>
        <dbReference type="ChEBI" id="CHEBI:58937"/>
    </ligand>
</feature>
<feature type="binding site" evidence="14">
    <location>
        <position position="251"/>
    </location>
    <ligand>
        <name>substrate</name>
    </ligand>
</feature>
<feature type="binding site" evidence="14">
    <location>
        <position position="509"/>
    </location>
    <ligand>
        <name>substrate</name>
    </ligand>
</feature>
<keyword evidence="7 16" id="KW-0479">Metal-binding</keyword>
<evidence type="ECO:0000256" key="5">
    <source>
        <dbReference type="ARBA" id="ARBA00013152"/>
    </source>
</evidence>
<keyword evidence="21" id="KW-1185">Reference proteome</keyword>
<dbReference type="AlphaFoldDB" id="A0A839SUZ5"/>
<feature type="binding site" evidence="14">
    <location>
        <position position="462"/>
    </location>
    <ligand>
        <name>substrate</name>
    </ligand>
</feature>
<protein>
    <recommendedName>
        <fullName evidence="5 12">Transketolase</fullName>
        <ecNumber evidence="5 12">2.2.1.1</ecNumber>
    </recommendedName>
</protein>
<proteinExistence type="inferred from homology"/>
<feature type="binding site" evidence="14">
    <location>
        <position position="373"/>
    </location>
    <ligand>
        <name>substrate</name>
    </ligand>
</feature>
<dbReference type="InterPro" id="IPR005474">
    <property type="entry name" value="Transketolase_N"/>
</dbReference>
<feature type="binding site" evidence="16">
    <location>
        <position position="179"/>
    </location>
    <ligand>
        <name>Mg(2+)</name>
        <dbReference type="ChEBI" id="CHEBI:18420"/>
    </ligand>
</feature>
<feature type="domain" description="Transketolase-like pyrimidine-binding" evidence="19">
    <location>
        <begin position="343"/>
        <end position="514"/>
    </location>
</feature>
<feature type="binding site" evidence="14">
    <location>
        <position position="20"/>
    </location>
    <ligand>
        <name>substrate</name>
    </ligand>
</feature>
<dbReference type="Gene3D" id="3.40.50.970">
    <property type="match status" value="2"/>
</dbReference>
<feature type="binding site" evidence="15">
    <location>
        <position position="251"/>
    </location>
    <ligand>
        <name>thiamine diphosphate</name>
        <dbReference type="ChEBI" id="CHEBI:58937"/>
    </ligand>
</feature>
<dbReference type="Proteomes" id="UP000581135">
    <property type="component" value="Unassembled WGS sequence"/>
</dbReference>
<dbReference type="InterPro" id="IPR029061">
    <property type="entry name" value="THDP-binding"/>
</dbReference>
<evidence type="ECO:0000256" key="17">
    <source>
        <dbReference type="PIRSR" id="PIRSR605478-5"/>
    </source>
</evidence>
<evidence type="ECO:0000313" key="21">
    <source>
        <dbReference type="Proteomes" id="UP000581135"/>
    </source>
</evidence>
<comment type="cofactor">
    <cofactor evidence="15">
        <name>thiamine diphosphate</name>
        <dbReference type="ChEBI" id="CHEBI:58937"/>
    </cofactor>
    <text evidence="15">Binds 1 thiamine pyrophosphate per subunit. During the reaction, the substrate forms a covalent intermediate with the cofactor.</text>
</comment>
<dbReference type="PANTHER" id="PTHR43522:SF2">
    <property type="entry name" value="TRANSKETOLASE 1-RELATED"/>
    <property type="match status" value="1"/>
</dbReference>
<dbReference type="SMART" id="SM00861">
    <property type="entry name" value="Transket_pyr"/>
    <property type="match status" value="1"/>
</dbReference>
<dbReference type="SUPFAM" id="SSF52518">
    <property type="entry name" value="Thiamin diphosphate-binding fold (THDP-binding)"/>
    <property type="match status" value="2"/>
</dbReference>
<evidence type="ECO:0000259" key="19">
    <source>
        <dbReference type="SMART" id="SM00861"/>
    </source>
</evidence>
<feature type="binding site" evidence="14">
    <location>
        <position position="450"/>
    </location>
    <ligand>
        <name>substrate</name>
    </ligand>
</feature>
<comment type="caution">
    <text evidence="20">The sequence shown here is derived from an EMBL/GenBank/DDBJ whole genome shotgun (WGS) entry which is preliminary data.</text>
</comment>
<dbReference type="InterPro" id="IPR033247">
    <property type="entry name" value="Transketolase_fam"/>
</dbReference>
<comment type="subunit">
    <text evidence="4 18">Homodimer.</text>
</comment>
<dbReference type="InterPro" id="IPR005475">
    <property type="entry name" value="Transketolase-like_Pyr-bd"/>
</dbReference>
<keyword evidence="10 15" id="KW-0786">Thiamine pyrophosphate</keyword>
<dbReference type="NCBIfam" id="TIGR00232">
    <property type="entry name" value="tktlase_bact"/>
    <property type="match status" value="1"/>
</dbReference>
<dbReference type="InterPro" id="IPR009014">
    <property type="entry name" value="Transketo_C/PFOR_II"/>
</dbReference>
<feature type="active site" description="Proton donor" evidence="13">
    <location>
        <position position="400"/>
    </location>
</feature>
<evidence type="ECO:0000256" key="4">
    <source>
        <dbReference type="ARBA" id="ARBA00011738"/>
    </source>
</evidence>
<gene>
    <name evidence="20" type="ORF">FHR98_001077</name>
</gene>
<comment type="cofactor">
    <cofactor evidence="18">
        <name>Mg(2+)</name>
        <dbReference type="ChEBI" id="CHEBI:18420"/>
    </cofactor>
    <cofactor evidence="18">
        <name>Ca(2+)</name>
        <dbReference type="ChEBI" id="CHEBI:29108"/>
    </cofactor>
    <cofactor evidence="18">
        <name>Mn(2+)</name>
        <dbReference type="ChEBI" id="CHEBI:29035"/>
    </cofactor>
    <cofactor evidence="18">
        <name>Co(2+)</name>
        <dbReference type="ChEBI" id="CHEBI:48828"/>
    </cofactor>
    <text evidence="18">Binds 1 Mg(2+) ion per subunit. Can also utilize other divalent metal cations, such as Ca(2+), Mn(2+) and Co(2+).</text>
</comment>
<evidence type="ECO:0000256" key="18">
    <source>
        <dbReference type="RuleBase" id="RU004996"/>
    </source>
</evidence>
<dbReference type="PANTHER" id="PTHR43522">
    <property type="entry name" value="TRANSKETOLASE"/>
    <property type="match status" value="1"/>
</dbReference>
<feature type="binding site" evidence="14">
    <location>
        <position position="346"/>
    </location>
    <ligand>
        <name>substrate</name>
    </ligand>
</feature>
<keyword evidence="9 16" id="KW-0460">Magnesium</keyword>
<organism evidence="20 21">
    <name type="scientific">Limibacillus halophilus</name>
    <dbReference type="NCBI Taxonomy" id="1579333"/>
    <lineage>
        <taxon>Bacteria</taxon>
        <taxon>Pseudomonadati</taxon>
        <taxon>Pseudomonadota</taxon>
        <taxon>Alphaproteobacteria</taxon>
        <taxon>Rhodospirillales</taxon>
        <taxon>Rhodovibrionaceae</taxon>
        <taxon>Limibacillus</taxon>
    </lineage>
</organism>
<dbReference type="RefSeq" id="WP_322091215.1">
    <property type="nucleotide sequence ID" value="NZ_JACHXA010000002.1"/>
</dbReference>
<dbReference type="PROSITE" id="PS00801">
    <property type="entry name" value="TRANSKETOLASE_1"/>
    <property type="match status" value="1"/>
</dbReference>
<feature type="site" description="Important for catalytic activity" evidence="17">
    <location>
        <position position="20"/>
    </location>
</feature>
<evidence type="ECO:0000256" key="16">
    <source>
        <dbReference type="PIRSR" id="PIRSR605478-4"/>
    </source>
</evidence>
<evidence type="ECO:0000313" key="20">
    <source>
        <dbReference type="EMBL" id="MBB3064805.1"/>
    </source>
</evidence>
<dbReference type="PROSITE" id="PS00802">
    <property type="entry name" value="TRANSKETOLASE_2"/>
    <property type="match status" value="1"/>
</dbReference>
<keyword evidence="8 18" id="KW-0106">Calcium</keyword>
<evidence type="ECO:0000256" key="11">
    <source>
        <dbReference type="ARBA" id="ARBA00049473"/>
    </source>
</evidence>